<keyword evidence="2" id="KW-0732">Signal</keyword>
<gene>
    <name evidence="3" type="ORF">ALC56_09086</name>
</gene>
<evidence type="ECO:0000313" key="4">
    <source>
        <dbReference type="Proteomes" id="UP000078541"/>
    </source>
</evidence>
<dbReference type="Proteomes" id="UP000078541">
    <property type="component" value="Unassembled WGS sequence"/>
</dbReference>
<accession>A0A151JUR3</accession>
<feature type="chain" id="PRO_5007582973" evidence="2">
    <location>
        <begin position="22"/>
        <end position="489"/>
    </location>
</feature>
<feature type="region of interest" description="Disordered" evidence="1">
    <location>
        <begin position="436"/>
        <end position="455"/>
    </location>
</feature>
<dbReference type="OrthoDB" id="187712at2759"/>
<reference evidence="3 4" key="1">
    <citation type="submission" date="2016-03" db="EMBL/GenBank/DDBJ databases">
        <title>Trachymyrmex septentrionalis WGS genome.</title>
        <authorList>
            <person name="Nygaard S."/>
            <person name="Hu H."/>
            <person name="Boomsma J."/>
            <person name="Zhang G."/>
        </authorList>
    </citation>
    <scope>NUCLEOTIDE SEQUENCE [LARGE SCALE GENOMIC DNA]</scope>
    <source>
        <strain evidence="3">Tsep2-gDNA-1</strain>
        <tissue evidence="3">Whole body</tissue>
    </source>
</reference>
<evidence type="ECO:0000256" key="2">
    <source>
        <dbReference type="SAM" id="SignalP"/>
    </source>
</evidence>
<feature type="signal peptide" evidence="2">
    <location>
        <begin position="1"/>
        <end position="21"/>
    </location>
</feature>
<name>A0A151JUR3_9HYME</name>
<feature type="region of interest" description="Disordered" evidence="1">
    <location>
        <begin position="141"/>
        <end position="199"/>
    </location>
</feature>
<keyword evidence="4" id="KW-1185">Reference proteome</keyword>
<proteinExistence type="predicted"/>
<sequence>MFPYRRLFLAVTISLTSVVLGDVIVQPGYDHFSKNPYYLQPASHRINSQTEQYHTKQLPNQELQYLQAARTVYPYHESKDYSSNQVAYPYRHGMYSLRHHPHYARIGSHGYSRPSVFVGYRQPSIGHYHWGSPYHHHHRYRRSLDSDSTNTESSESANVAHDNDVASKSPLTDDKHPKATDSLLPEQEPTDTNDKHVENRQITFDPITGPRLFGIYPQNIIRFPEEPIRENTMQGIMQDPSMLNPSILNFDQNSQKNEQDCTCGNSHLVSNKPFSHVRFPKESSNYDYNSEAASPRWSGNYFGKLLLDNMRHQWAGYYHTYTPSYTSPAPKPLTLESLYMKLLRKYELLLQIAKQHSIPIQFLIQARQNDMPFSQKFSSTTDTPITKNEEDASWTPDTIEITRYLEQDLPEYMPLVSDSDQDNYPHHCLNCHENAPNYSSDDSKDNSDFQRNSNSAYRIEPSISIPNYDLNYAPDIDISVVPDNEIHKD</sequence>
<feature type="compositionally biased region" description="Low complexity" evidence="1">
    <location>
        <begin position="146"/>
        <end position="156"/>
    </location>
</feature>
<dbReference type="EMBL" id="KQ981732">
    <property type="protein sequence ID" value="KYN36599.1"/>
    <property type="molecule type" value="Genomic_DNA"/>
</dbReference>
<evidence type="ECO:0000313" key="3">
    <source>
        <dbReference type="EMBL" id="KYN36599.1"/>
    </source>
</evidence>
<dbReference type="KEGG" id="tsep:108750900"/>
<feature type="compositionally biased region" description="Basic and acidic residues" evidence="1">
    <location>
        <begin position="161"/>
        <end position="179"/>
    </location>
</feature>
<dbReference type="AlphaFoldDB" id="A0A151JUR3"/>
<evidence type="ECO:0000256" key="1">
    <source>
        <dbReference type="SAM" id="MobiDB-lite"/>
    </source>
</evidence>
<organism evidence="3 4">
    <name type="scientific">Trachymyrmex septentrionalis</name>
    <dbReference type="NCBI Taxonomy" id="34720"/>
    <lineage>
        <taxon>Eukaryota</taxon>
        <taxon>Metazoa</taxon>
        <taxon>Ecdysozoa</taxon>
        <taxon>Arthropoda</taxon>
        <taxon>Hexapoda</taxon>
        <taxon>Insecta</taxon>
        <taxon>Pterygota</taxon>
        <taxon>Neoptera</taxon>
        <taxon>Endopterygota</taxon>
        <taxon>Hymenoptera</taxon>
        <taxon>Apocrita</taxon>
        <taxon>Aculeata</taxon>
        <taxon>Formicoidea</taxon>
        <taxon>Formicidae</taxon>
        <taxon>Myrmicinae</taxon>
        <taxon>Trachymyrmex</taxon>
    </lineage>
</organism>
<protein>
    <submittedName>
        <fullName evidence="3">Uncharacterized protein</fullName>
    </submittedName>
</protein>